<evidence type="ECO:0000256" key="11">
    <source>
        <dbReference type="ARBA" id="ARBA00048942"/>
    </source>
</evidence>
<dbReference type="InterPro" id="IPR011032">
    <property type="entry name" value="GroES-like_sf"/>
</dbReference>
<dbReference type="GO" id="GO:0080007">
    <property type="term" value="F:S-nitrosoglutathione reductase (NADH) activity"/>
    <property type="evidence" value="ECO:0007669"/>
    <property type="project" value="RHEA"/>
</dbReference>
<dbReference type="FunFam" id="3.40.50.720:FF:000003">
    <property type="entry name" value="S-(hydroxymethyl)glutathione dehydrogenase"/>
    <property type="match status" value="1"/>
</dbReference>
<dbReference type="Gene3D" id="3.40.50.720">
    <property type="entry name" value="NAD(P)-binding Rossmann-like Domain"/>
    <property type="match status" value="1"/>
</dbReference>
<dbReference type="SUPFAM" id="SSF50129">
    <property type="entry name" value="GroES-like"/>
    <property type="match status" value="2"/>
</dbReference>
<dbReference type="EC" id="1.1.1.284" evidence="14"/>
<dbReference type="EMBL" id="AMCZ02000011">
    <property type="protein sequence ID" value="EWC41337.1"/>
    <property type="molecule type" value="Genomic_DNA"/>
</dbReference>
<evidence type="ECO:0000256" key="6">
    <source>
        <dbReference type="ARBA" id="ARBA00023002"/>
    </source>
</evidence>
<dbReference type="HOGENOM" id="CLU_026673_14_0_6"/>
<keyword evidence="4 14" id="KW-0479">Metal-binding</keyword>
<evidence type="ECO:0000256" key="12">
    <source>
        <dbReference type="ARBA" id="ARBA00049164"/>
    </source>
</evidence>
<evidence type="ECO:0000313" key="17">
    <source>
        <dbReference type="Proteomes" id="UP000026923"/>
    </source>
</evidence>
<comment type="catalytic activity">
    <reaction evidence="11">
        <text>S-nitrosoglutathione + NADH + H(+) = S-(hydroxysulfenamide)glutathione + NAD(+)</text>
        <dbReference type="Rhea" id="RHEA:78371"/>
        <dbReference type="ChEBI" id="CHEBI:15378"/>
        <dbReference type="ChEBI" id="CHEBI:57540"/>
        <dbReference type="ChEBI" id="CHEBI:57945"/>
        <dbReference type="ChEBI" id="CHEBI:145544"/>
        <dbReference type="ChEBI" id="CHEBI:229723"/>
    </reaction>
    <physiologicalReaction direction="left-to-right" evidence="11">
        <dbReference type="Rhea" id="RHEA:78372"/>
    </physiologicalReaction>
</comment>
<sequence length="373" mass="39440">MSMSIKSRAAVAFGPNQPLQIVEVDVAPPKAGEVLIRIVATGVCHTDAYTLSGEDSEGVFPCILGHEGGGIVEAVGEGVTSVAVGDHVIPLYTAECRECKFCKSGKTNLCSSVRATQGKGLMPDGTTRFSYQGEPIYHYMGCSTFSEYTVLPEVSVAKIPKEAPLEKVCLLGCGVTTGIGAVLNTAKVEEGASVAIFGLGGIGLAAIIGAKMAKASRIIAVDINPSKFAIAEELGATDFVNPKEHDKPIQEVIVEMTDGGVDYSFECVGNVQLMRAALECCHKGWGESTIIGVAGAGQEISTRPFQLVTGRVWRGSAFGGVKGRTELPSYVEKSQSGEIPLDTFITHNLPLDEINEAFDLMHEGKSIRTVIHF</sequence>
<keyword evidence="5 14" id="KW-0862">Zinc</keyword>
<evidence type="ECO:0000256" key="5">
    <source>
        <dbReference type="ARBA" id="ARBA00022833"/>
    </source>
</evidence>
<comment type="similarity">
    <text evidence="2 14">Belongs to the zinc-containing alcohol dehydrogenase family. Class-III subfamily.</text>
</comment>
<evidence type="ECO:0000313" key="16">
    <source>
        <dbReference type="EMBL" id="EWC41337.1"/>
    </source>
</evidence>
<proteinExistence type="inferred from homology"/>
<evidence type="ECO:0000256" key="14">
    <source>
        <dbReference type="RuleBase" id="RU362016"/>
    </source>
</evidence>
<dbReference type="InterPro" id="IPR013149">
    <property type="entry name" value="ADH-like_C"/>
</dbReference>
<dbReference type="Proteomes" id="UP000026923">
    <property type="component" value="Unassembled WGS sequence"/>
</dbReference>
<dbReference type="eggNOG" id="COG1062">
    <property type="taxonomic scope" value="Bacteria"/>
</dbReference>
<gene>
    <name evidence="16" type="ORF">B597_010420</name>
</gene>
<reference evidence="16 17" key="1">
    <citation type="journal article" date="2013" name="Genome Announc.">
        <title>Draft Genome of the Nitrogen-Fixing Bacterium Pseudomonas stutzeri Strain KOS6 Isolated from Industrial Hydrocarbon Sludge.</title>
        <authorList>
            <person name="Grigoryeva T.V."/>
            <person name="Laikov A.V."/>
            <person name="Naumova R.P."/>
            <person name="Manolov A.I."/>
            <person name="Larin A.K."/>
            <person name="Karpova I.Y."/>
            <person name="Semashko T.A."/>
            <person name="Alexeev D.G."/>
            <person name="Kostryukova E.S."/>
            <person name="Muller R."/>
            <person name="Govorun V.M."/>
        </authorList>
    </citation>
    <scope>NUCLEOTIDE SEQUENCE [LARGE SCALE GENOMIC DNA]</scope>
    <source>
        <strain evidence="16 17">KOS6</strain>
    </source>
</reference>
<dbReference type="SMART" id="SM00829">
    <property type="entry name" value="PKS_ER"/>
    <property type="match status" value="1"/>
</dbReference>
<evidence type="ECO:0000256" key="7">
    <source>
        <dbReference type="ARBA" id="ARBA00023027"/>
    </source>
</evidence>
<dbReference type="InterPro" id="IPR002328">
    <property type="entry name" value="ADH_Zn_CS"/>
</dbReference>
<evidence type="ECO:0000256" key="8">
    <source>
        <dbReference type="ARBA" id="ARBA00045226"/>
    </source>
</evidence>
<keyword evidence="7 14" id="KW-0520">NAD</keyword>
<comment type="catalytic activity">
    <reaction evidence="12">
        <text>a secondary alcohol + NAD(+) = a ketone + NADH + H(+)</text>
        <dbReference type="Rhea" id="RHEA:10740"/>
        <dbReference type="ChEBI" id="CHEBI:15378"/>
        <dbReference type="ChEBI" id="CHEBI:17087"/>
        <dbReference type="ChEBI" id="CHEBI:35681"/>
        <dbReference type="ChEBI" id="CHEBI:57540"/>
        <dbReference type="ChEBI" id="CHEBI:57945"/>
        <dbReference type="EC" id="1.1.1.1"/>
    </reaction>
</comment>
<dbReference type="InterPro" id="IPR020843">
    <property type="entry name" value="ER"/>
</dbReference>
<dbReference type="SUPFAM" id="SSF51735">
    <property type="entry name" value="NAD(P)-binding Rossmann-fold domains"/>
    <property type="match status" value="1"/>
</dbReference>
<comment type="catalytic activity">
    <reaction evidence="13">
        <text>a primary alcohol + NAD(+) = an aldehyde + NADH + H(+)</text>
        <dbReference type="Rhea" id="RHEA:10736"/>
        <dbReference type="ChEBI" id="CHEBI:15378"/>
        <dbReference type="ChEBI" id="CHEBI:15734"/>
        <dbReference type="ChEBI" id="CHEBI:17478"/>
        <dbReference type="ChEBI" id="CHEBI:57540"/>
        <dbReference type="ChEBI" id="CHEBI:57945"/>
        <dbReference type="EC" id="1.1.1.1"/>
    </reaction>
</comment>
<comment type="catalytic activity">
    <reaction evidence="10 14">
        <text>S-(hydroxymethyl)glutathione + NAD(+) = S-formylglutathione + NADH + H(+)</text>
        <dbReference type="Rhea" id="RHEA:19985"/>
        <dbReference type="ChEBI" id="CHEBI:15378"/>
        <dbReference type="ChEBI" id="CHEBI:57540"/>
        <dbReference type="ChEBI" id="CHEBI:57688"/>
        <dbReference type="ChEBI" id="CHEBI:57945"/>
        <dbReference type="ChEBI" id="CHEBI:58758"/>
        <dbReference type="EC" id="1.1.1.284"/>
    </reaction>
</comment>
<name>A0A061JNN9_STUST</name>
<protein>
    <recommendedName>
        <fullName evidence="3 14">S-(hydroxymethyl)glutathione dehydrogenase</fullName>
        <ecNumber evidence="14">1.1.1.284</ecNumber>
    </recommendedName>
</protein>
<accession>A0A061JNN9</accession>
<dbReference type="Gene3D" id="3.90.180.10">
    <property type="entry name" value="Medium-chain alcohol dehydrogenases, catalytic domain"/>
    <property type="match status" value="1"/>
</dbReference>
<dbReference type="Pfam" id="PF08240">
    <property type="entry name" value="ADH_N"/>
    <property type="match status" value="1"/>
</dbReference>
<comment type="cofactor">
    <cofactor evidence="1 14">
        <name>Zn(2+)</name>
        <dbReference type="ChEBI" id="CHEBI:29105"/>
    </cofactor>
</comment>
<dbReference type="GO" id="GO:0046294">
    <property type="term" value="P:formaldehyde catabolic process"/>
    <property type="evidence" value="ECO:0007669"/>
    <property type="project" value="InterPro"/>
</dbReference>
<comment type="function">
    <text evidence="8">Has high formaldehyde dehydrogenase activity in the presence of glutathione and catalyzes the oxidation of normal alcohols in a reaction that is not GSH-dependent. In addition, hemithiolacetals other than those formed from GSH, including omega-thiol fatty acids, also are substrates. Also acts as a S-nitroso-glutathione reductase by catalyzing the NADH-dependent reduction of S-nitrosoglutathione.</text>
</comment>
<dbReference type="InterPro" id="IPR036291">
    <property type="entry name" value="NAD(P)-bd_dom_sf"/>
</dbReference>
<evidence type="ECO:0000256" key="2">
    <source>
        <dbReference type="ARBA" id="ARBA00010902"/>
    </source>
</evidence>
<dbReference type="GO" id="GO:0005829">
    <property type="term" value="C:cytosol"/>
    <property type="evidence" value="ECO:0007669"/>
    <property type="project" value="TreeGrafter"/>
</dbReference>
<dbReference type="GO" id="GO:0106322">
    <property type="term" value="F:S-(hydroxymethyl)glutathione dehydrogenase (NAD+) activity"/>
    <property type="evidence" value="ECO:0007669"/>
    <property type="project" value="RHEA"/>
</dbReference>
<evidence type="ECO:0000256" key="13">
    <source>
        <dbReference type="ARBA" id="ARBA00049243"/>
    </source>
</evidence>
<dbReference type="GO" id="GO:0004022">
    <property type="term" value="F:alcohol dehydrogenase (NAD+) activity"/>
    <property type="evidence" value="ECO:0007669"/>
    <property type="project" value="UniProtKB-EC"/>
</dbReference>
<dbReference type="GO" id="GO:0008270">
    <property type="term" value="F:zinc ion binding"/>
    <property type="evidence" value="ECO:0007669"/>
    <property type="project" value="InterPro"/>
</dbReference>
<dbReference type="PANTHER" id="PTHR43880">
    <property type="entry name" value="ALCOHOL DEHYDROGENASE"/>
    <property type="match status" value="1"/>
</dbReference>
<dbReference type="InterPro" id="IPR013154">
    <property type="entry name" value="ADH-like_N"/>
</dbReference>
<comment type="catalytic activity">
    <reaction evidence="9">
        <text>S-(hydroxymethyl)glutathione + NADP(+) = S-formylglutathione + NADPH + H(+)</text>
        <dbReference type="Rhea" id="RHEA:19981"/>
        <dbReference type="ChEBI" id="CHEBI:15378"/>
        <dbReference type="ChEBI" id="CHEBI:57688"/>
        <dbReference type="ChEBI" id="CHEBI:57783"/>
        <dbReference type="ChEBI" id="CHEBI:58349"/>
        <dbReference type="ChEBI" id="CHEBI:58758"/>
        <dbReference type="EC" id="1.1.1.284"/>
    </reaction>
</comment>
<organism evidence="16 17">
    <name type="scientific">Stutzerimonas stutzeri KOS6</name>
    <dbReference type="NCBI Taxonomy" id="1218352"/>
    <lineage>
        <taxon>Bacteria</taxon>
        <taxon>Pseudomonadati</taxon>
        <taxon>Pseudomonadota</taxon>
        <taxon>Gammaproteobacteria</taxon>
        <taxon>Pseudomonadales</taxon>
        <taxon>Pseudomonadaceae</taxon>
        <taxon>Stutzerimonas</taxon>
    </lineage>
</organism>
<evidence type="ECO:0000256" key="4">
    <source>
        <dbReference type="ARBA" id="ARBA00022723"/>
    </source>
</evidence>
<evidence type="ECO:0000256" key="3">
    <source>
        <dbReference type="ARBA" id="ARBA00021865"/>
    </source>
</evidence>
<dbReference type="PROSITE" id="PS00059">
    <property type="entry name" value="ADH_ZINC"/>
    <property type="match status" value="1"/>
</dbReference>
<dbReference type="CDD" id="cd08300">
    <property type="entry name" value="alcohol_DH_class_III"/>
    <property type="match status" value="1"/>
</dbReference>
<evidence type="ECO:0000259" key="15">
    <source>
        <dbReference type="SMART" id="SM00829"/>
    </source>
</evidence>
<dbReference type="GO" id="GO:0106321">
    <property type="term" value="F:S-(hydroxymethyl)glutathione dehydrogenase (NADP+) activity"/>
    <property type="evidence" value="ECO:0007669"/>
    <property type="project" value="RHEA"/>
</dbReference>
<keyword evidence="6 14" id="KW-0560">Oxidoreductase</keyword>
<evidence type="ECO:0000256" key="9">
    <source>
        <dbReference type="ARBA" id="ARBA00047793"/>
    </source>
</evidence>
<dbReference type="Pfam" id="PF00107">
    <property type="entry name" value="ADH_zinc_N"/>
    <property type="match status" value="1"/>
</dbReference>
<evidence type="ECO:0000256" key="1">
    <source>
        <dbReference type="ARBA" id="ARBA00001947"/>
    </source>
</evidence>
<dbReference type="InterPro" id="IPR014183">
    <property type="entry name" value="ADH_3"/>
</dbReference>
<dbReference type="NCBIfam" id="TIGR02818">
    <property type="entry name" value="adh_III_F_hyde"/>
    <property type="match status" value="1"/>
</dbReference>
<dbReference type="PANTHER" id="PTHR43880:SF12">
    <property type="entry name" value="ALCOHOL DEHYDROGENASE CLASS-3"/>
    <property type="match status" value="1"/>
</dbReference>
<dbReference type="AlphaFoldDB" id="A0A061JNN9"/>
<feature type="domain" description="Enoyl reductase (ER)" evidence="15">
    <location>
        <begin position="14"/>
        <end position="371"/>
    </location>
</feature>
<comment type="caution">
    <text evidence="16">The sequence shown here is derived from an EMBL/GenBank/DDBJ whole genome shotgun (WGS) entry which is preliminary data.</text>
</comment>
<evidence type="ECO:0000256" key="10">
    <source>
        <dbReference type="ARBA" id="ARBA00048110"/>
    </source>
</evidence>
<dbReference type="FunFam" id="3.90.180.10:FF:000001">
    <property type="entry name" value="S-(hydroxymethyl)glutathione dehydrogenase"/>
    <property type="match status" value="1"/>
</dbReference>